<evidence type="ECO:0000256" key="1">
    <source>
        <dbReference type="ARBA" id="ARBA00010641"/>
    </source>
</evidence>
<dbReference type="InterPro" id="IPR036388">
    <property type="entry name" value="WH-like_DNA-bd_sf"/>
</dbReference>
<dbReference type="GO" id="GO:0003677">
    <property type="term" value="F:DNA binding"/>
    <property type="evidence" value="ECO:0007669"/>
    <property type="project" value="InterPro"/>
</dbReference>
<evidence type="ECO:0000259" key="5">
    <source>
        <dbReference type="Pfam" id="PF04542"/>
    </source>
</evidence>
<dbReference type="InterPro" id="IPR013325">
    <property type="entry name" value="RNA_pol_sigma_r2"/>
</dbReference>
<dbReference type="SUPFAM" id="SSF88946">
    <property type="entry name" value="Sigma2 domain of RNA polymerase sigma factors"/>
    <property type="match status" value="1"/>
</dbReference>
<keyword evidence="3" id="KW-0731">Sigma factor</keyword>
<feature type="domain" description="RNA polymerase sigma-70 region 2" evidence="5">
    <location>
        <begin position="15"/>
        <end position="85"/>
    </location>
</feature>
<comment type="similarity">
    <text evidence="1">Belongs to the sigma-70 factor family. ECF subfamily.</text>
</comment>
<dbReference type="Proteomes" id="UP001141992">
    <property type="component" value="Unassembled WGS sequence"/>
</dbReference>
<organism evidence="7 8">
    <name type="scientific">Alcaligenes xylosoxydans xylosoxydans</name>
    <name type="common">Achromobacter xylosoxidans</name>
    <dbReference type="NCBI Taxonomy" id="85698"/>
    <lineage>
        <taxon>Bacteria</taxon>
        <taxon>Pseudomonadati</taxon>
        <taxon>Pseudomonadota</taxon>
        <taxon>Betaproteobacteria</taxon>
        <taxon>Burkholderiales</taxon>
        <taxon>Alcaligenaceae</taxon>
        <taxon>Achromobacter</taxon>
    </lineage>
</organism>
<accession>A0A0D6H9L1</accession>
<dbReference type="EMBL" id="JAPZVI010000022">
    <property type="protein sequence ID" value="MCZ8404211.1"/>
    <property type="molecule type" value="Genomic_DNA"/>
</dbReference>
<protein>
    <submittedName>
        <fullName evidence="7">Sigma-70 family RNA polymerase sigma factor</fullName>
    </submittedName>
</protein>
<dbReference type="KEGG" id="axx:ERS451415_02217"/>
<evidence type="ECO:0000259" key="6">
    <source>
        <dbReference type="Pfam" id="PF08281"/>
    </source>
</evidence>
<dbReference type="PANTHER" id="PTHR43133">
    <property type="entry name" value="RNA POLYMERASE ECF-TYPE SIGMA FACTO"/>
    <property type="match status" value="1"/>
</dbReference>
<evidence type="ECO:0000256" key="2">
    <source>
        <dbReference type="ARBA" id="ARBA00023015"/>
    </source>
</evidence>
<proteinExistence type="inferred from homology"/>
<sequence length="173" mass="19394">MKKCLATTACQVGGLYREHRGWLRNWIRGKVRRAEDADDLLQDTFVRVLCAAPPLHPGPTSLREPRAYLTAVAGRLVANFYRRQALEIAYLEVLATLPPQQVPSAETQALVREALFEFDRMLDGLNPKVRQALVLSQFQGLPYAEIAARLDVSLRTVKNYIAQAMAHCCLAAF</sequence>
<dbReference type="SUPFAM" id="SSF88659">
    <property type="entry name" value="Sigma3 and sigma4 domains of RNA polymerase sigma factors"/>
    <property type="match status" value="1"/>
</dbReference>
<dbReference type="GO" id="GO:0006352">
    <property type="term" value="P:DNA-templated transcription initiation"/>
    <property type="evidence" value="ECO:0007669"/>
    <property type="project" value="InterPro"/>
</dbReference>
<dbReference type="Pfam" id="PF04542">
    <property type="entry name" value="Sigma70_r2"/>
    <property type="match status" value="1"/>
</dbReference>
<keyword evidence="2" id="KW-0805">Transcription regulation</keyword>
<dbReference type="RefSeq" id="WP_006384106.1">
    <property type="nucleotide sequence ID" value="NZ_CAJFDJ010000009.1"/>
</dbReference>
<keyword evidence="4" id="KW-0804">Transcription</keyword>
<feature type="domain" description="RNA polymerase sigma factor 70 region 4 type 2" evidence="6">
    <location>
        <begin position="116"/>
        <end position="168"/>
    </location>
</feature>
<dbReference type="GO" id="GO:0016987">
    <property type="term" value="F:sigma factor activity"/>
    <property type="evidence" value="ECO:0007669"/>
    <property type="project" value="UniProtKB-KW"/>
</dbReference>
<dbReference type="InterPro" id="IPR014284">
    <property type="entry name" value="RNA_pol_sigma-70_dom"/>
</dbReference>
<dbReference type="NCBIfam" id="TIGR02937">
    <property type="entry name" value="sigma70-ECF"/>
    <property type="match status" value="1"/>
</dbReference>
<dbReference type="InterPro" id="IPR013249">
    <property type="entry name" value="RNA_pol_sigma70_r4_t2"/>
</dbReference>
<dbReference type="Gene3D" id="1.10.10.10">
    <property type="entry name" value="Winged helix-like DNA-binding domain superfamily/Winged helix DNA-binding domain"/>
    <property type="match status" value="1"/>
</dbReference>
<dbReference type="Pfam" id="PF08281">
    <property type="entry name" value="Sigma70_r4_2"/>
    <property type="match status" value="1"/>
</dbReference>
<name>A0A0D6H9L1_ALCXX</name>
<evidence type="ECO:0000313" key="8">
    <source>
        <dbReference type="Proteomes" id="UP001141992"/>
    </source>
</evidence>
<dbReference type="InterPro" id="IPR007627">
    <property type="entry name" value="RNA_pol_sigma70_r2"/>
</dbReference>
<evidence type="ECO:0000313" key="7">
    <source>
        <dbReference type="EMBL" id="MCZ8404211.1"/>
    </source>
</evidence>
<dbReference type="Gene3D" id="1.10.1740.10">
    <property type="match status" value="1"/>
</dbReference>
<gene>
    <name evidence="7" type="ORF">O9570_22325</name>
</gene>
<evidence type="ECO:0000256" key="3">
    <source>
        <dbReference type="ARBA" id="ARBA00023082"/>
    </source>
</evidence>
<dbReference type="CDD" id="cd06171">
    <property type="entry name" value="Sigma70_r4"/>
    <property type="match status" value="1"/>
</dbReference>
<accession>A0A0M7FVR3</accession>
<dbReference type="eggNOG" id="COG1595">
    <property type="taxonomic scope" value="Bacteria"/>
</dbReference>
<dbReference type="PANTHER" id="PTHR43133:SF63">
    <property type="entry name" value="RNA POLYMERASE SIGMA FACTOR FECI-RELATED"/>
    <property type="match status" value="1"/>
</dbReference>
<dbReference type="AlphaFoldDB" id="A0A0D6H9L1"/>
<reference evidence="7" key="1">
    <citation type="submission" date="2022-12" db="EMBL/GenBank/DDBJ databases">
        <authorList>
            <person name="Voronina O.L."/>
            <person name="Kunda M.S."/>
            <person name="Ryzhova N."/>
            <person name="Aksenova E.I."/>
        </authorList>
    </citation>
    <scope>NUCLEOTIDE SEQUENCE</scope>
    <source>
        <strain evidence="7">SCCH136:Ach223948</strain>
    </source>
</reference>
<comment type="caution">
    <text evidence="7">The sequence shown here is derived from an EMBL/GenBank/DDBJ whole genome shotgun (WGS) entry which is preliminary data.</text>
</comment>
<evidence type="ECO:0000256" key="4">
    <source>
        <dbReference type="ARBA" id="ARBA00023163"/>
    </source>
</evidence>
<dbReference type="InterPro" id="IPR013324">
    <property type="entry name" value="RNA_pol_sigma_r3/r4-like"/>
</dbReference>
<dbReference type="InterPro" id="IPR039425">
    <property type="entry name" value="RNA_pol_sigma-70-like"/>
</dbReference>